<comment type="caution">
    <text evidence="3">The sequence shown here is derived from an EMBL/GenBank/DDBJ whole genome shotgun (WGS) entry which is preliminary data.</text>
</comment>
<organism evidence="3 4">
    <name type="scientific">Stappia albiluteola</name>
    <dbReference type="NCBI Taxonomy" id="2758565"/>
    <lineage>
        <taxon>Bacteria</taxon>
        <taxon>Pseudomonadati</taxon>
        <taxon>Pseudomonadota</taxon>
        <taxon>Alphaproteobacteria</taxon>
        <taxon>Hyphomicrobiales</taxon>
        <taxon>Stappiaceae</taxon>
        <taxon>Stappia</taxon>
    </lineage>
</organism>
<proteinExistence type="predicted"/>
<evidence type="ECO:0000313" key="4">
    <source>
        <dbReference type="Proteomes" id="UP000541109"/>
    </source>
</evidence>
<feature type="region of interest" description="Disordered" evidence="1">
    <location>
        <begin position="119"/>
        <end position="167"/>
    </location>
</feature>
<keyword evidence="4" id="KW-1185">Reference proteome</keyword>
<sequence length="167" mass="18061">MGSEPTRSEPILDLSTLIERPRIRIDGNLYEIRSPDELSLIESHFFALKGQEIDRLTKAGNQGEELAELIRDVVRKVVVELPSKVLSRLSEAHMLAIVEVFTGLLLRRRLGLAGAIAKAGQKTRNEAAPESAQDGAGQSTGAKNFPASSASTAETPSGGSPMRRQRS</sequence>
<dbReference type="AlphaFoldDB" id="A0A839AEC0"/>
<dbReference type="RefSeq" id="WP_182166130.1">
    <property type="nucleotide sequence ID" value="NZ_JACFXV010000055.1"/>
</dbReference>
<dbReference type="EMBL" id="JACFXV010000055">
    <property type="protein sequence ID" value="MBA5778072.1"/>
    <property type="molecule type" value="Genomic_DNA"/>
</dbReference>
<reference evidence="3 4" key="1">
    <citation type="submission" date="2020-07" db="EMBL/GenBank/DDBJ databases">
        <title>Stappia sp., F7233, whole genome shotgun sequencing project.</title>
        <authorList>
            <person name="Jiang S."/>
            <person name="Liu Z.W."/>
            <person name="Du Z.J."/>
        </authorList>
    </citation>
    <scope>NUCLEOTIDE SEQUENCE [LARGE SCALE GENOMIC DNA]</scope>
    <source>
        <strain evidence="3 4">F7233</strain>
    </source>
</reference>
<evidence type="ECO:0000256" key="1">
    <source>
        <dbReference type="SAM" id="MobiDB-lite"/>
    </source>
</evidence>
<dbReference type="Proteomes" id="UP000541109">
    <property type="component" value="Unassembled WGS sequence"/>
</dbReference>
<protein>
    <submittedName>
        <fullName evidence="3">Uncharacterized protein</fullName>
    </submittedName>
</protein>
<gene>
    <name evidence="2" type="ORF">H2509_13160</name>
    <name evidence="3" type="ORF">H2509_13550</name>
</gene>
<dbReference type="EMBL" id="JACFXV010000056">
    <property type="protein sequence ID" value="MBA5778150.1"/>
    <property type="molecule type" value="Genomic_DNA"/>
</dbReference>
<accession>A0A839AEC0</accession>
<evidence type="ECO:0000313" key="3">
    <source>
        <dbReference type="EMBL" id="MBA5778150.1"/>
    </source>
</evidence>
<name>A0A839AEC0_9HYPH</name>
<evidence type="ECO:0000313" key="2">
    <source>
        <dbReference type="EMBL" id="MBA5778072.1"/>
    </source>
</evidence>
<feature type="compositionally biased region" description="Low complexity" evidence="1">
    <location>
        <begin position="146"/>
        <end position="160"/>
    </location>
</feature>